<evidence type="ECO:0000313" key="2">
    <source>
        <dbReference type="Proteomes" id="UP000183952"/>
    </source>
</evidence>
<dbReference type="Proteomes" id="UP000183952">
    <property type="component" value="Unassembled WGS sequence"/>
</dbReference>
<accession>A0A1M6ME75</accession>
<evidence type="ECO:0000313" key="1">
    <source>
        <dbReference type="EMBL" id="SHJ81765.1"/>
    </source>
</evidence>
<keyword evidence="2" id="KW-1185">Reference proteome</keyword>
<sequence>MIIINTLEDIEKSEITPKELKEEILQHFQEIAQSVVDKYWEMYNLKEVGDIVVLEDDDSIEALDRYNLVDKKSKKITSIPEFTEIIVIGDVEIMKTTFILGDSFGITLYHKIGKLGTENEDFLKQYKI</sequence>
<dbReference type="STRING" id="1121331.SAMN02745248_01020"/>
<reference evidence="1 2" key="1">
    <citation type="submission" date="2016-11" db="EMBL/GenBank/DDBJ databases">
        <authorList>
            <person name="Jaros S."/>
            <person name="Januszkiewicz K."/>
            <person name="Wedrychowicz H."/>
        </authorList>
    </citation>
    <scope>NUCLEOTIDE SEQUENCE [LARGE SCALE GENOMIC DNA]</scope>
    <source>
        <strain evidence="1 2">DSM 3090</strain>
    </source>
</reference>
<dbReference type="RefSeq" id="WP_072903042.1">
    <property type="nucleotide sequence ID" value="NZ_FRAD01000007.1"/>
</dbReference>
<name>A0A1M6ME75_9CLOT</name>
<proteinExistence type="predicted"/>
<organism evidence="1 2">
    <name type="scientific">Hathewaya proteolytica DSM 3090</name>
    <dbReference type="NCBI Taxonomy" id="1121331"/>
    <lineage>
        <taxon>Bacteria</taxon>
        <taxon>Bacillati</taxon>
        <taxon>Bacillota</taxon>
        <taxon>Clostridia</taxon>
        <taxon>Eubacteriales</taxon>
        <taxon>Clostridiaceae</taxon>
        <taxon>Hathewaya</taxon>
    </lineage>
</organism>
<dbReference type="EMBL" id="FRAD01000007">
    <property type="protein sequence ID" value="SHJ81765.1"/>
    <property type="molecule type" value="Genomic_DNA"/>
</dbReference>
<protein>
    <submittedName>
        <fullName evidence="1">Uncharacterized protein</fullName>
    </submittedName>
</protein>
<gene>
    <name evidence="1" type="ORF">SAMN02745248_01020</name>
</gene>
<dbReference type="AlphaFoldDB" id="A0A1M6ME75"/>
<dbReference type="OrthoDB" id="1682403at2"/>